<evidence type="ECO:0000313" key="4">
    <source>
        <dbReference type="Proteomes" id="UP000030641"/>
    </source>
</evidence>
<dbReference type="AlphaFoldDB" id="A0A074ZGL6"/>
<dbReference type="InterPro" id="IPR019622">
    <property type="entry name" value="Rrn9_dom"/>
</dbReference>
<feature type="compositionally biased region" description="Low complexity" evidence="1">
    <location>
        <begin position="373"/>
        <end position="390"/>
    </location>
</feature>
<feature type="region of interest" description="Disordered" evidence="1">
    <location>
        <begin position="297"/>
        <end position="332"/>
    </location>
</feature>
<dbReference type="GeneID" id="25368938"/>
<feature type="region of interest" description="Disordered" evidence="1">
    <location>
        <begin position="1"/>
        <end position="93"/>
    </location>
</feature>
<dbReference type="HOGENOM" id="CLU_017870_1_0_1"/>
<feature type="compositionally biased region" description="Polar residues" evidence="1">
    <location>
        <begin position="454"/>
        <end position="473"/>
    </location>
</feature>
<dbReference type="OrthoDB" id="5412288at2759"/>
<gene>
    <name evidence="3" type="ORF">AUEXF2481DRAFT_541135</name>
</gene>
<dbReference type="Proteomes" id="UP000030641">
    <property type="component" value="Unassembled WGS sequence"/>
</dbReference>
<organism evidence="3 4">
    <name type="scientific">Aureobasidium subglaciale (strain EXF-2481)</name>
    <name type="common">Aureobasidium pullulans var. subglaciale</name>
    <dbReference type="NCBI Taxonomy" id="1043005"/>
    <lineage>
        <taxon>Eukaryota</taxon>
        <taxon>Fungi</taxon>
        <taxon>Dikarya</taxon>
        <taxon>Ascomycota</taxon>
        <taxon>Pezizomycotina</taxon>
        <taxon>Dothideomycetes</taxon>
        <taxon>Dothideomycetidae</taxon>
        <taxon>Dothideales</taxon>
        <taxon>Saccotheciaceae</taxon>
        <taxon>Aureobasidium</taxon>
    </lineage>
</organism>
<accession>A0A074ZGL6</accession>
<keyword evidence="4" id="KW-1185">Reference proteome</keyword>
<dbReference type="InParanoid" id="A0A074ZGL6"/>
<dbReference type="STRING" id="1043005.A0A074ZGL6"/>
<name>A0A074ZGL6_AURSE</name>
<feature type="region of interest" description="Disordered" evidence="1">
    <location>
        <begin position="360"/>
        <end position="487"/>
    </location>
</feature>
<feature type="domain" description="Rrn9" evidence="2">
    <location>
        <begin position="117"/>
        <end position="190"/>
    </location>
</feature>
<feature type="region of interest" description="Disordered" evidence="1">
    <location>
        <begin position="650"/>
        <end position="744"/>
    </location>
</feature>
<reference evidence="3 4" key="1">
    <citation type="journal article" date="2014" name="BMC Genomics">
        <title>Genome sequencing of four Aureobasidium pullulans varieties: biotechnological potential, stress tolerance, and description of new species.</title>
        <authorList>
            <person name="Gostin Ar C."/>
            <person name="Ohm R.A."/>
            <person name="Kogej T."/>
            <person name="Sonjak S."/>
            <person name="Turk M."/>
            <person name="Zajc J."/>
            <person name="Zalar P."/>
            <person name="Grube M."/>
            <person name="Sun H."/>
            <person name="Han J."/>
            <person name="Sharma A."/>
            <person name="Chiniquy J."/>
            <person name="Ngan C.Y."/>
            <person name="Lipzen A."/>
            <person name="Barry K."/>
            <person name="Grigoriev I.V."/>
            <person name="Gunde-Cimerman N."/>
        </authorList>
    </citation>
    <scope>NUCLEOTIDE SEQUENCE [LARGE SCALE GENOMIC DNA]</scope>
    <source>
        <strain evidence="3 4">EXF-2481</strain>
    </source>
</reference>
<sequence length="744" mass="83136">MSLFGGGGDDSGAASPSQASDFSISTIDDEQAHTARSEGSPDTQAGQEDHNDHADLEEETDGGTGGGVEELDDRRNNRSPSAMSDTSEFDVRPNRFRGSDRAWLHLTNADRTLAGSLDQLKADDLSSHLYSAHHLKARLRQQTSPSSCKAWSRKSRWLSTNQALQKPWYPESDWTAWPLPPDVVPAGAEVFGRPNDGLETFTLRNPRQATPTDNLRDQLHVVILARAHQSWKTSNDRRPEATDLMAVSVATPDRRSPARRARTRSVSAGPTLAPSSPSLADHLPPLSSLDQSVIEQPVQNPADTPRESSVKDEGEKVQDKNPARPVFSADDDRSRRILDPTVNHIISKLDKLLLALHQSRQAHVHRPRDGDTSDSSARSNSRSRSSPNKSSNKKSVKKSDKASQNQTGIAPLRQSRRTESASASRATSPQDLVMYDDSGEDETWEPEKPRRQSRSPSNRASSPEPDVQTTSPSGRKRRNPPRPGLRDWSEVLGLASLTGWDPLVLERTRQRCSDLFKEDMDLFTMPEHDDSSADEAEVMHQQSYTRSTQSASWRCPLTNCFRNMQPLDQGFRWREHMRKTHRYDNDQIAKLEQQLIKSGDIAPGAKRHHVLAHNPRGWQPPDPLKCPHCSSSQHVFAKVSRLLDHIRRGHKYDPRIQDPPEKLSREMVDQDEGIDSQKSSSSDDDSDGYMVGGVHNDGFLQPVLRHAGSRGKDLEQRAKRANARRSKVELKNAKKRQYFGSADM</sequence>
<evidence type="ECO:0000256" key="1">
    <source>
        <dbReference type="SAM" id="MobiDB-lite"/>
    </source>
</evidence>
<evidence type="ECO:0000313" key="3">
    <source>
        <dbReference type="EMBL" id="KEQ97701.1"/>
    </source>
</evidence>
<dbReference type="OMA" id="WTAWPLK"/>
<evidence type="ECO:0000259" key="2">
    <source>
        <dbReference type="Pfam" id="PF10680"/>
    </source>
</evidence>
<feature type="compositionally biased region" description="Basic and acidic residues" evidence="1">
    <location>
        <begin position="650"/>
        <end position="668"/>
    </location>
</feature>
<feature type="compositionally biased region" description="Gly residues" evidence="1">
    <location>
        <begin position="1"/>
        <end position="10"/>
    </location>
</feature>
<proteinExistence type="predicted"/>
<dbReference type="Pfam" id="PF10680">
    <property type="entry name" value="RRN9"/>
    <property type="match status" value="1"/>
</dbReference>
<feature type="region of interest" description="Disordered" evidence="1">
    <location>
        <begin position="229"/>
        <end position="285"/>
    </location>
</feature>
<dbReference type="EMBL" id="KL584753">
    <property type="protein sequence ID" value="KEQ97701.1"/>
    <property type="molecule type" value="Genomic_DNA"/>
</dbReference>
<feature type="compositionally biased region" description="Basic and acidic residues" evidence="1">
    <location>
        <begin position="304"/>
        <end position="322"/>
    </location>
</feature>
<feature type="compositionally biased region" description="Low complexity" evidence="1">
    <location>
        <begin position="11"/>
        <end position="21"/>
    </location>
</feature>
<dbReference type="RefSeq" id="XP_013346503.1">
    <property type="nucleotide sequence ID" value="XM_013491049.1"/>
</dbReference>
<protein>
    <recommendedName>
        <fullName evidence="2">Rrn9 domain-containing protein</fullName>
    </recommendedName>
</protein>